<comment type="cofactor">
    <cofactor evidence="1">
        <name>heme c</name>
        <dbReference type="ChEBI" id="CHEBI:61717"/>
    </cofactor>
</comment>
<proteinExistence type="predicted"/>
<gene>
    <name evidence="11" type="ORF">H3309_09150</name>
</gene>
<dbReference type="InterPro" id="IPR036909">
    <property type="entry name" value="Cyt_c-like_dom_sf"/>
</dbReference>
<reference evidence="11 12" key="1">
    <citation type="submission" date="2020-07" db="EMBL/GenBank/DDBJ databases">
        <title>Complete genome sequence for Sandaracinobacter sp. M6.</title>
        <authorList>
            <person name="Tang Y."/>
            <person name="Liu Q."/>
            <person name="Guo Z."/>
            <person name="Lei P."/>
            <person name="Huang B."/>
        </authorList>
    </citation>
    <scope>NUCLEOTIDE SEQUENCE [LARGE SCALE GENOMIC DNA]</scope>
    <source>
        <strain evidence="11 12">M6</strain>
    </source>
</reference>
<evidence type="ECO:0000256" key="4">
    <source>
        <dbReference type="ARBA" id="ARBA00022660"/>
    </source>
</evidence>
<feature type="region of interest" description="Disordered" evidence="9">
    <location>
        <begin position="241"/>
        <end position="263"/>
    </location>
</feature>
<dbReference type="Pfam" id="PF00034">
    <property type="entry name" value="Cytochrom_C"/>
    <property type="match status" value="1"/>
</dbReference>
<keyword evidence="2" id="KW-0813">Transport</keyword>
<evidence type="ECO:0000259" key="10">
    <source>
        <dbReference type="PROSITE" id="PS51007"/>
    </source>
</evidence>
<dbReference type="EMBL" id="CP059851">
    <property type="protein sequence ID" value="QMW21590.1"/>
    <property type="molecule type" value="Genomic_DNA"/>
</dbReference>
<dbReference type="GO" id="GO:0009055">
    <property type="term" value="F:electron transfer activity"/>
    <property type="evidence" value="ECO:0007669"/>
    <property type="project" value="InterPro"/>
</dbReference>
<keyword evidence="7 8" id="KW-0408">Iron</keyword>
<dbReference type="PANTHER" id="PTHR33751">
    <property type="entry name" value="CBB3-TYPE CYTOCHROME C OXIDASE SUBUNIT FIXP"/>
    <property type="match status" value="1"/>
</dbReference>
<dbReference type="Proteomes" id="UP000515292">
    <property type="component" value="Chromosome"/>
</dbReference>
<dbReference type="Gene3D" id="1.10.760.10">
    <property type="entry name" value="Cytochrome c-like domain"/>
    <property type="match status" value="2"/>
</dbReference>
<evidence type="ECO:0000256" key="8">
    <source>
        <dbReference type="PROSITE-ProRule" id="PRU00433"/>
    </source>
</evidence>
<dbReference type="PROSITE" id="PS51007">
    <property type="entry name" value="CYTC"/>
    <property type="match status" value="1"/>
</dbReference>
<dbReference type="SUPFAM" id="SSF46626">
    <property type="entry name" value="Cytochrome c"/>
    <property type="match status" value="2"/>
</dbReference>
<evidence type="ECO:0000256" key="5">
    <source>
        <dbReference type="ARBA" id="ARBA00022723"/>
    </source>
</evidence>
<dbReference type="KEGG" id="sand:H3309_09150"/>
<dbReference type="PROSITE" id="PS51257">
    <property type="entry name" value="PROKAR_LIPOPROTEIN"/>
    <property type="match status" value="1"/>
</dbReference>
<keyword evidence="4" id="KW-0679">Respiratory chain</keyword>
<keyword evidence="3 8" id="KW-0349">Heme</keyword>
<dbReference type="InterPro" id="IPR009056">
    <property type="entry name" value="Cyt_c-like_dom"/>
</dbReference>
<evidence type="ECO:0000313" key="12">
    <source>
        <dbReference type="Proteomes" id="UP000515292"/>
    </source>
</evidence>
<keyword evidence="6" id="KW-0249">Electron transport</keyword>
<dbReference type="Pfam" id="PF13442">
    <property type="entry name" value="Cytochrome_CBB3"/>
    <property type="match status" value="1"/>
</dbReference>
<evidence type="ECO:0000256" key="2">
    <source>
        <dbReference type="ARBA" id="ARBA00022448"/>
    </source>
</evidence>
<dbReference type="RefSeq" id="WP_182294439.1">
    <property type="nucleotide sequence ID" value="NZ_CP059851.1"/>
</dbReference>
<dbReference type="PRINTS" id="PR00605">
    <property type="entry name" value="CYTCHROMECIC"/>
</dbReference>
<evidence type="ECO:0000256" key="1">
    <source>
        <dbReference type="ARBA" id="ARBA00001926"/>
    </source>
</evidence>
<sequence length="263" mass="27228">MSRRIIATVAILLTLAGCDGGAPRPPFQDPDGWQAKLATADPARGAALYAQMHRLSGEREALSCATCHGPQGGGNYGLENPKHIAPRLAGLNTVYVGEQLRAYANGTRVFPPMQALAGKLSSQDVADLAVNVAQLDPGPAPLQTLTPALVERGRVVWTEGVVGAATPCAQCHGKAGEGKVLRSPAIAGEPFPYIVAQLTTMHDRGRTGTTAADTMSAAVGRLRDDDLVAVAAYVASLQAREVGESRPANAPAAPTEKPNRGGV</sequence>
<dbReference type="PANTHER" id="PTHR33751:SF9">
    <property type="entry name" value="CYTOCHROME C4"/>
    <property type="match status" value="1"/>
</dbReference>
<keyword evidence="12" id="KW-1185">Reference proteome</keyword>
<name>A0A7G5IDZ8_9SPHN</name>
<dbReference type="GO" id="GO:0020037">
    <property type="term" value="F:heme binding"/>
    <property type="evidence" value="ECO:0007669"/>
    <property type="project" value="InterPro"/>
</dbReference>
<evidence type="ECO:0000256" key="9">
    <source>
        <dbReference type="SAM" id="MobiDB-lite"/>
    </source>
</evidence>
<dbReference type="InterPro" id="IPR050597">
    <property type="entry name" value="Cytochrome_c_Oxidase_Subunit"/>
</dbReference>
<feature type="domain" description="Cytochrome c" evidence="10">
    <location>
        <begin position="40"/>
        <end position="238"/>
    </location>
</feature>
<protein>
    <submittedName>
        <fullName evidence="11">C-type cytochrome</fullName>
    </submittedName>
</protein>
<evidence type="ECO:0000256" key="3">
    <source>
        <dbReference type="ARBA" id="ARBA00022617"/>
    </source>
</evidence>
<organism evidence="11 12">
    <name type="scientific">Sandaracinobacteroides saxicola</name>
    <dbReference type="NCBI Taxonomy" id="2759707"/>
    <lineage>
        <taxon>Bacteria</taxon>
        <taxon>Pseudomonadati</taxon>
        <taxon>Pseudomonadota</taxon>
        <taxon>Alphaproteobacteria</taxon>
        <taxon>Sphingomonadales</taxon>
        <taxon>Sphingosinicellaceae</taxon>
        <taxon>Sandaracinobacteroides</taxon>
    </lineage>
</organism>
<keyword evidence="5 8" id="KW-0479">Metal-binding</keyword>
<dbReference type="GO" id="GO:0005506">
    <property type="term" value="F:iron ion binding"/>
    <property type="evidence" value="ECO:0007669"/>
    <property type="project" value="InterPro"/>
</dbReference>
<dbReference type="AlphaFoldDB" id="A0A7G5IDZ8"/>
<accession>A0A7G5IDZ8</accession>
<evidence type="ECO:0000256" key="7">
    <source>
        <dbReference type="ARBA" id="ARBA00023004"/>
    </source>
</evidence>
<dbReference type="InterPro" id="IPR008168">
    <property type="entry name" value="Cyt_C_IC"/>
</dbReference>
<evidence type="ECO:0000256" key="6">
    <source>
        <dbReference type="ARBA" id="ARBA00022982"/>
    </source>
</evidence>
<evidence type="ECO:0000313" key="11">
    <source>
        <dbReference type="EMBL" id="QMW21590.1"/>
    </source>
</evidence>